<dbReference type="Pfam" id="PF14322">
    <property type="entry name" value="SusD-like_3"/>
    <property type="match status" value="1"/>
</dbReference>
<keyword evidence="5" id="KW-0998">Cell outer membrane</keyword>
<keyword evidence="4" id="KW-0472">Membrane</keyword>
<dbReference type="Gene3D" id="1.25.40.390">
    <property type="match status" value="1"/>
</dbReference>
<evidence type="ECO:0000256" key="1">
    <source>
        <dbReference type="ARBA" id="ARBA00004442"/>
    </source>
</evidence>
<dbReference type="SUPFAM" id="SSF48452">
    <property type="entry name" value="TPR-like"/>
    <property type="match status" value="1"/>
</dbReference>
<reference evidence="10" key="1">
    <citation type="journal article" date="2019" name="Int. J. Syst. Evol. Microbiol.">
        <title>The Global Catalogue of Microorganisms (GCM) 10K type strain sequencing project: providing services to taxonomists for standard genome sequencing and annotation.</title>
        <authorList>
            <consortium name="The Broad Institute Genomics Platform"/>
            <consortium name="The Broad Institute Genome Sequencing Center for Infectious Disease"/>
            <person name="Wu L."/>
            <person name="Ma J."/>
        </authorList>
    </citation>
    <scope>NUCLEOTIDE SEQUENCE [LARGE SCALE GENOMIC DNA]</scope>
    <source>
        <strain evidence="10">CGMCC 1.15774</strain>
    </source>
</reference>
<dbReference type="InterPro" id="IPR011990">
    <property type="entry name" value="TPR-like_helical_dom_sf"/>
</dbReference>
<gene>
    <name evidence="9" type="ORF">ACFOWS_18975</name>
</gene>
<protein>
    <submittedName>
        <fullName evidence="9">RagB/SusD family nutrient uptake outer membrane protein</fullName>
    </submittedName>
</protein>
<evidence type="ECO:0000313" key="10">
    <source>
        <dbReference type="Proteomes" id="UP001595841"/>
    </source>
</evidence>
<evidence type="ECO:0000259" key="7">
    <source>
        <dbReference type="Pfam" id="PF07980"/>
    </source>
</evidence>
<comment type="caution">
    <text evidence="9">The sequence shown here is derived from an EMBL/GenBank/DDBJ whole genome shotgun (WGS) entry which is preliminary data.</text>
</comment>
<dbReference type="InterPro" id="IPR033985">
    <property type="entry name" value="SusD-like_N"/>
</dbReference>
<evidence type="ECO:0000259" key="8">
    <source>
        <dbReference type="Pfam" id="PF14322"/>
    </source>
</evidence>
<feature type="domain" description="SusD-like N-terminal" evidence="8">
    <location>
        <begin position="97"/>
        <end position="225"/>
    </location>
</feature>
<dbReference type="EMBL" id="JBHSCL010000015">
    <property type="protein sequence ID" value="MFC4222239.1"/>
    <property type="molecule type" value="Genomic_DNA"/>
</dbReference>
<comment type="similarity">
    <text evidence="2">Belongs to the SusD family.</text>
</comment>
<evidence type="ECO:0000256" key="2">
    <source>
        <dbReference type="ARBA" id="ARBA00006275"/>
    </source>
</evidence>
<sequence length="577" mass="66658">MKKLKYISTLLMVFFMSVACSEDEFLKEEPKDFFSPSNAFVSEEGFISALANIYLDNRDFYYSPGDNIANFALLGIDADLTWVRQDAAGVYTNDYFQWNTFNADADFAAKWYGIFYLQIFKANTIIGRIDDISWESEEDRNAIEAEARFLRAYYYRFLANMWGGVPLVLEETTQPKFDYVRDTRENVYLQCKQDLEYAVQHMYTVDQVPAGRAPRAAAYHILSEVNIQLGDYQGAIDAASAVIDDGNFALMMDRFGLFSDFEWRGYDYTGPPEPWGDVYWDMFRKGNFNRSSGNTETIWNVQYEFDVVGGVTEGRTEGNFTLERWLGGRVYWNGGFAQDLNGLRNVYKDTLMGRSVGLGGATDYLENQVWNFKGDFNNDIRNSKYNIQRTYYWNNPESEFFGMPLSEDTYDPTLLERFRGGRMSQPSFKKNVEVLHEPYKLQDGENNSDGRIFKDWYIIRLAETYLLRAEAYLRNGNNDLAAADINAIRNRAQATPVTAGEVDLDLILDERARELHFEEYRLNTLLRTGKLAEYLRKYHSATLEYGYTIDDRVNLMPIPNSEIQANKDAALEQNPGY</sequence>
<dbReference type="InterPro" id="IPR012944">
    <property type="entry name" value="SusD_RagB_dom"/>
</dbReference>
<evidence type="ECO:0000256" key="4">
    <source>
        <dbReference type="ARBA" id="ARBA00023136"/>
    </source>
</evidence>
<keyword evidence="3 6" id="KW-0732">Signal</keyword>
<evidence type="ECO:0000256" key="6">
    <source>
        <dbReference type="SAM" id="SignalP"/>
    </source>
</evidence>
<dbReference type="Pfam" id="PF07980">
    <property type="entry name" value="SusD_RagB"/>
    <property type="match status" value="1"/>
</dbReference>
<accession>A0ABV8PQ10</accession>
<keyword evidence="10" id="KW-1185">Reference proteome</keyword>
<organism evidence="9 10">
    <name type="scientific">Flagellimonas marina</name>
    <dbReference type="NCBI Taxonomy" id="1775168"/>
    <lineage>
        <taxon>Bacteria</taxon>
        <taxon>Pseudomonadati</taxon>
        <taxon>Bacteroidota</taxon>
        <taxon>Flavobacteriia</taxon>
        <taxon>Flavobacteriales</taxon>
        <taxon>Flavobacteriaceae</taxon>
        <taxon>Flagellimonas</taxon>
    </lineage>
</organism>
<name>A0ABV8PQ10_9FLAO</name>
<evidence type="ECO:0000313" key="9">
    <source>
        <dbReference type="EMBL" id="MFC4222239.1"/>
    </source>
</evidence>
<comment type="subcellular location">
    <subcellularLocation>
        <location evidence="1">Cell outer membrane</location>
    </subcellularLocation>
</comment>
<dbReference type="PROSITE" id="PS51257">
    <property type="entry name" value="PROKAR_LIPOPROTEIN"/>
    <property type="match status" value="1"/>
</dbReference>
<evidence type="ECO:0000256" key="3">
    <source>
        <dbReference type="ARBA" id="ARBA00022729"/>
    </source>
</evidence>
<feature type="signal peptide" evidence="6">
    <location>
        <begin position="1"/>
        <end position="21"/>
    </location>
</feature>
<feature type="domain" description="RagB/SusD" evidence="7">
    <location>
        <begin position="375"/>
        <end position="577"/>
    </location>
</feature>
<evidence type="ECO:0000256" key="5">
    <source>
        <dbReference type="ARBA" id="ARBA00023237"/>
    </source>
</evidence>
<dbReference type="Proteomes" id="UP001595841">
    <property type="component" value="Unassembled WGS sequence"/>
</dbReference>
<dbReference type="RefSeq" id="WP_379768145.1">
    <property type="nucleotide sequence ID" value="NZ_JBHSCL010000015.1"/>
</dbReference>
<proteinExistence type="inferred from homology"/>
<feature type="chain" id="PRO_5047067435" evidence="6">
    <location>
        <begin position="22"/>
        <end position="577"/>
    </location>
</feature>